<organism evidence="1 2">
    <name type="scientific">Ambrosiozyma monospora</name>
    <name type="common">Yeast</name>
    <name type="synonym">Endomycopsis monosporus</name>
    <dbReference type="NCBI Taxonomy" id="43982"/>
    <lineage>
        <taxon>Eukaryota</taxon>
        <taxon>Fungi</taxon>
        <taxon>Dikarya</taxon>
        <taxon>Ascomycota</taxon>
        <taxon>Saccharomycotina</taxon>
        <taxon>Pichiomycetes</taxon>
        <taxon>Pichiales</taxon>
        <taxon>Pichiaceae</taxon>
        <taxon>Ambrosiozyma</taxon>
    </lineage>
</organism>
<reference evidence="1" key="1">
    <citation type="submission" date="2023-04" db="EMBL/GenBank/DDBJ databases">
        <title>Ambrosiozyma monospora NBRC 10751.</title>
        <authorList>
            <person name="Ichikawa N."/>
            <person name="Sato H."/>
            <person name="Tonouchi N."/>
        </authorList>
    </citation>
    <scope>NUCLEOTIDE SEQUENCE</scope>
    <source>
        <strain evidence="1">NBRC 10751</strain>
    </source>
</reference>
<proteinExistence type="predicted"/>
<keyword evidence="2" id="KW-1185">Reference proteome</keyword>
<protein>
    <submittedName>
        <fullName evidence="1">Unnamed protein product</fullName>
    </submittedName>
</protein>
<name>A0ACB5UA48_AMBMO</name>
<sequence length="134" mass="14775">MVSIAVSTDTLVDEAVDVVPVVAVHSTSTDDIIVDRKMDANLIKYVDVGTQTEDQKDAALEAFENDEVYLSELDIPKSVPNLISLGKIDYPPLTGTVIAKEMTKIVIELDAEFDVVRKNILNLREFLVNSVKLI</sequence>
<evidence type="ECO:0000313" key="2">
    <source>
        <dbReference type="Proteomes" id="UP001165064"/>
    </source>
</evidence>
<accession>A0ACB5UA48</accession>
<evidence type="ECO:0000313" key="1">
    <source>
        <dbReference type="EMBL" id="GMF06070.1"/>
    </source>
</evidence>
<gene>
    <name evidence="1" type="ORF">Amon02_001255300</name>
</gene>
<dbReference type="EMBL" id="BSXS01014854">
    <property type="protein sequence ID" value="GMF06070.1"/>
    <property type="molecule type" value="Genomic_DNA"/>
</dbReference>
<dbReference type="Proteomes" id="UP001165064">
    <property type="component" value="Unassembled WGS sequence"/>
</dbReference>
<comment type="caution">
    <text evidence="1">The sequence shown here is derived from an EMBL/GenBank/DDBJ whole genome shotgun (WGS) entry which is preliminary data.</text>
</comment>